<dbReference type="EMBL" id="CAJFCJ010000004">
    <property type="protein sequence ID" value="CAD5113691.1"/>
    <property type="molecule type" value="Genomic_DNA"/>
</dbReference>
<feature type="binding site" evidence="10">
    <location>
        <position position="141"/>
    </location>
    <ligand>
        <name>Mn(2+)</name>
        <dbReference type="ChEBI" id="CHEBI:29035"/>
        <label>1</label>
    </ligand>
</feature>
<keyword evidence="7 12" id="KW-0378">Hydrolase</keyword>
<dbReference type="PIRSF" id="PIRSF036979">
    <property type="entry name" value="Arginase"/>
    <property type="match status" value="1"/>
</dbReference>
<evidence type="ECO:0000256" key="8">
    <source>
        <dbReference type="ARBA" id="ARBA00023211"/>
    </source>
</evidence>
<dbReference type="GO" id="GO:0000050">
    <property type="term" value="P:urea cycle"/>
    <property type="evidence" value="ECO:0007669"/>
    <property type="project" value="UniProtKB-UniPathway"/>
</dbReference>
<dbReference type="Pfam" id="PF00491">
    <property type="entry name" value="Arginase"/>
    <property type="match status" value="1"/>
</dbReference>
<evidence type="ECO:0000256" key="9">
    <source>
        <dbReference type="ARBA" id="ARBA00047391"/>
    </source>
</evidence>
<dbReference type="Gene3D" id="3.40.800.10">
    <property type="entry name" value="Ureohydrolase domain"/>
    <property type="match status" value="1"/>
</dbReference>
<feature type="binding site" evidence="10">
    <location>
        <position position="145"/>
    </location>
    <ligand>
        <name>Mn(2+)</name>
        <dbReference type="ChEBI" id="CHEBI:29035"/>
        <label>1</label>
    </ligand>
</feature>
<evidence type="ECO:0000256" key="3">
    <source>
        <dbReference type="ARBA" id="ARBA00018123"/>
    </source>
</evidence>
<dbReference type="Proteomes" id="UP000549394">
    <property type="component" value="Unassembled WGS sequence"/>
</dbReference>
<feature type="binding site" evidence="10">
    <location>
        <position position="118"/>
    </location>
    <ligand>
        <name>Mn(2+)</name>
        <dbReference type="ChEBI" id="CHEBI:29035"/>
        <label>1</label>
    </ligand>
</feature>
<evidence type="ECO:0000256" key="5">
    <source>
        <dbReference type="ARBA" id="ARBA00022503"/>
    </source>
</evidence>
<dbReference type="PANTHER" id="PTHR43782">
    <property type="entry name" value="ARGINASE"/>
    <property type="match status" value="1"/>
</dbReference>
<dbReference type="InterPro" id="IPR006035">
    <property type="entry name" value="Ureohydrolase"/>
</dbReference>
<dbReference type="CDD" id="cd09989">
    <property type="entry name" value="Arginase"/>
    <property type="match status" value="1"/>
</dbReference>
<comment type="catalytic activity">
    <reaction evidence="9 13">
        <text>L-arginine + H2O = urea + L-ornithine</text>
        <dbReference type="Rhea" id="RHEA:20569"/>
        <dbReference type="ChEBI" id="CHEBI:15377"/>
        <dbReference type="ChEBI" id="CHEBI:16199"/>
        <dbReference type="ChEBI" id="CHEBI:32682"/>
        <dbReference type="ChEBI" id="CHEBI:46911"/>
        <dbReference type="EC" id="3.5.3.1"/>
    </reaction>
</comment>
<comment type="cofactor">
    <cofactor evidence="10 13">
        <name>Mn(2+)</name>
        <dbReference type="ChEBI" id="CHEBI:29035"/>
    </cofactor>
    <text evidence="10 13">Binds 2 manganese ions per subunit.</text>
</comment>
<evidence type="ECO:0000256" key="6">
    <source>
        <dbReference type="ARBA" id="ARBA00022723"/>
    </source>
</evidence>
<feature type="binding site" evidence="10">
    <location>
        <position position="143"/>
    </location>
    <ligand>
        <name>Mn(2+)</name>
        <dbReference type="ChEBI" id="CHEBI:29035"/>
        <label>1</label>
    </ligand>
</feature>
<reference evidence="14 15" key="1">
    <citation type="submission" date="2020-08" db="EMBL/GenBank/DDBJ databases">
        <authorList>
            <person name="Hejnol A."/>
        </authorList>
    </citation>
    <scope>NUCLEOTIDE SEQUENCE [LARGE SCALE GENOMIC DNA]</scope>
</reference>
<evidence type="ECO:0000256" key="4">
    <source>
        <dbReference type="ARBA" id="ARBA00022436"/>
    </source>
</evidence>
<evidence type="ECO:0000256" key="13">
    <source>
        <dbReference type="RuleBase" id="RU361159"/>
    </source>
</evidence>
<keyword evidence="6 10" id="KW-0479">Metal-binding</keyword>
<evidence type="ECO:0000256" key="12">
    <source>
        <dbReference type="RuleBase" id="RU003684"/>
    </source>
</evidence>
<keyword evidence="8 10" id="KW-0464">Manganese</keyword>
<evidence type="ECO:0000256" key="10">
    <source>
        <dbReference type="PIRSR" id="PIRSR036979-1"/>
    </source>
</evidence>
<dbReference type="NCBIfam" id="TIGR01229">
    <property type="entry name" value="rocF_arginase"/>
    <property type="match status" value="1"/>
</dbReference>
<dbReference type="PROSITE" id="PS01053">
    <property type="entry name" value="ARGINASE_1"/>
    <property type="match status" value="1"/>
</dbReference>
<evidence type="ECO:0000256" key="11">
    <source>
        <dbReference type="PROSITE-ProRule" id="PRU00742"/>
    </source>
</evidence>
<keyword evidence="4 13" id="KW-0835">Urea cycle</keyword>
<evidence type="ECO:0000313" key="15">
    <source>
        <dbReference type="Proteomes" id="UP000549394"/>
    </source>
</evidence>
<dbReference type="AlphaFoldDB" id="A0A7I8VE79"/>
<comment type="caution">
    <text evidence="14">The sequence shown here is derived from an EMBL/GenBank/DDBJ whole genome shotgun (WGS) entry which is preliminary data.</text>
</comment>
<dbReference type="GO" id="GO:0005634">
    <property type="term" value="C:nucleus"/>
    <property type="evidence" value="ECO:0007669"/>
    <property type="project" value="TreeGrafter"/>
</dbReference>
<dbReference type="GO" id="GO:0010121">
    <property type="term" value="P:L-arginine catabolic process to proline via ornithine"/>
    <property type="evidence" value="ECO:0007669"/>
    <property type="project" value="UniProtKB-ARBA"/>
</dbReference>
<evidence type="ECO:0000256" key="2">
    <source>
        <dbReference type="ARBA" id="ARBA00012168"/>
    </source>
</evidence>
<dbReference type="InterPro" id="IPR014033">
    <property type="entry name" value="Arginase"/>
</dbReference>
<dbReference type="GO" id="GO:0004053">
    <property type="term" value="F:arginase activity"/>
    <property type="evidence" value="ECO:0007669"/>
    <property type="project" value="UniProtKB-EC"/>
</dbReference>
<dbReference type="OrthoDB" id="9992747at2759"/>
<dbReference type="GO" id="GO:0005829">
    <property type="term" value="C:cytosol"/>
    <property type="evidence" value="ECO:0007669"/>
    <property type="project" value="TreeGrafter"/>
</dbReference>
<sequence>MFLFNSRNIRFINICRRYYSTNRPIGVFGAPFNKGQPRPGVKYAPEALRNVNLIKNLSLMGHEVIDHGDLKFEAVPNDTAIYNIQTPRTIGKAAKQISDKVEEILRCGQTVVTLGGDHSMSVATIHGHAKVENDLAIIWIDAHPDINTPLTSASGNIHGMPLSFLTKELQPYVPKLPGFEWLKPCISVKDIAFIGVRDIDKAERYIIDKYNITTFTMRDIDKLGMECVLERTIEAINPTLNKKIHMSFDIDSLDPAFAPSTGTPVPYGLSLREGMFLVEEIALTNKVTGIDLVEINPDLGSQRDQFTTISAAAEVLYAFFGKRTKTQLPSDYVLPKP</sequence>
<organism evidence="14 15">
    <name type="scientific">Dimorphilus gyrociliatus</name>
    <dbReference type="NCBI Taxonomy" id="2664684"/>
    <lineage>
        <taxon>Eukaryota</taxon>
        <taxon>Metazoa</taxon>
        <taxon>Spiralia</taxon>
        <taxon>Lophotrochozoa</taxon>
        <taxon>Annelida</taxon>
        <taxon>Polychaeta</taxon>
        <taxon>Polychaeta incertae sedis</taxon>
        <taxon>Dinophilidae</taxon>
        <taxon>Dimorphilus</taxon>
    </lineage>
</organism>
<keyword evidence="15" id="KW-1185">Reference proteome</keyword>
<dbReference type="InterPro" id="IPR020855">
    <property type="entry name" value="Ureohydrolase_Mn_BS"/>
</dbReference>
<comment type="similarity">
    <text evidence="11 12">Belongs to the arginase family.</text>
</comment>
<dbReference type="PROSITE" id="PS51409">
    <property type="entry name" value="ARGINASE_2"/>
    <property type="match status" value="1"/>
</dbReference>
<feature type="binding site" evidence="10">
    <location>
        <position position="249"/>
    </location>
    <ligand>
        <name>Mn(2+)</name>
        <dbReference type="ChEBI" id="CHEBI:29035"/>
        <label>1</label>
    </ligand>
</feature>
<evidence type="ECO:0000256" key="7">
    <source>
        <dbReference type="ARBA" id="ARBA00022801"/>
    </source>
</evidence>
<keyword evidence="5 13" id="KW-0056">Arginine metabolism</keyword>
<dbReference type="GO" id="GO:0030145">
    <property type="term" value="F:manganese ion binding"/>
    <property type="evidence" value="ECO:0007669"/>
    <property type="project" value="TreeGrafter"/>
</dbReference>
<evidence type="ECO:0000313" key="14">
    <source>
        <dbReference type="EMBL" id="CAD5113691.1"/>
    </source>
</evidence>
<dbReference type="InterPro" id="IPR023696">
    <property type="entry name" value="Ureohydrolase_dom_sf"/>
</dbReference>
<dbReference type="UniPathway" id="UPA00158">
    <property type="reaction ID" value="UER00270"/>
</dbReference>
<protein>
    <recommendedName>
        <fullName evidence="3 13">Arginase</fullName>
        <ecNumber evidence="2 13">3.5.3.1</ecNumber>
    </recommendedName>
</protein>
<dbReference type="PANTHER" id="PTHR43782:SF3">
    <property type="entry name" value="ARGINASE"/>
    <property type="match status" value="1"/>
</dbReference>
<comment type="pathway">
    <text evidence="1 13">Nitrogen metabolism; urea cycle; L-ornithine and urea from L-arginine: step 1/1.</text>
</comment>
<dbReference type="SUPFAM" id="SSF52768">
    <property type="entry name" value="Arginase/deacetylase"/>
    <property type="match status" value="1"/>
</dbReference>
<feature type="binding site" evidence="10">
    <location>
        <position position="251"/>
    </location>
    <ligand>
        <name>Mn(2+)</name>
        <dbReference type="ChEBI" id="CHEBI:29035"/>
        <label>1</label>
    </ligand>
</feature>
<name>A0A7I8VE79_9ANNE</name>
<accession>A0A7I8VE79</accession>
<dbReference type="EC" id="3.5.3.1" evidence="2 13"/>
<evidence type="ECO:0000256" key="1">
    <source>
        <dbReference type="ARBA" id="ARBA00005098"/>
    </source>
</evidence>
<proteinExistence type="inferred from homology"/>
<dbReference type="PRINTS" id="PR00116">
    <property type="entry name" value="ARGINASE"/>
</dbReference>
<dbReference type="FunFam" id="3.40.800.10:FF:000005">
    <property type="entry name" value="Arginase"/>
    <property type="match status" value="1"/>
</dbReference>
<gene>
    <name evidence="14" type="ORF">DGYR_LOCUS2643</name>
</gene>